<evidence type="ECO:0000256" key="2">
    <source>
        <dbReference type="SAM" id="SignalP"/>
    </source>
</evidence>
<keyword evidence="1" id="KW-1133">Transmembrane helix</keyword>
<sequence>MSRVFRSGYSAVTVFIALAAAFGAAPPAQASDPAASDLAAWQRTGQPDRLLVIRPGVVDLVRHGVLESRRISGSGAVPLSWLVTNTGSEWIDRHGDDLSVVQIRAAVLLSPGSGLRIGAVTKKVLFTAGDSTASATWIRGSRATLDIRDTTLAVTGPAGGTTVRPYISMGAGGRLDITDSTVSGFGLTGRASSRFSGVTWGRGSTGSAVGARFEGNRTGLRLEGSTGVRLNNVTVEHSLQDGVVLSGDTGTSVAGLTSRSSGRHGVVVGGTANRTLSGITTQDSAGIGIRATPQNGLVLNGVQSRSDRGGGIRLLSCAQCTITGAAVQGTQVAVAVTGPGSKAVVKAPRLTGSRTGLSLDEDIESATVTGGTVSGFQRGIAVSGPKVTVTGTRIENCLTGVSLNGKARHAVLHDVRIDDCRTGMTASATTTDVSLTGVQVSNASGKGLTSASPGLRVTDGHVSGASTAIDLAAPALLDRVTITGAHRGIHLARGVRAAGTALDVLAERKGIETDGGAVIDITDSRIRAPLALGGAGRILRHGRTVVTLPPFPWLGGAAILALLTAIALQTVHQVRHRHTPRPQVPRHVRNTA</sequence>
<dbReference type="InterPro" id="IPR011050">
    <property type="entry name" value="Pectin_lyase_fold/virulence"/>
</dbReference>
<feature type="domain" description="Right handed beta helix" evidence="3">
    <location>
        <begin position="203"/>
        <end position="342"/>
    </location>
</feature>
<dbReference type="Proteomes" id="UP001501777">
    <property type="component" value="Unassembled WGS sequence"/>
</dbReference>
<dbReference type="EMBL" id="BAAASG010000006">
    <property type="protein sequence ID" value="GAA2483923.1"/>
    <property type="molecule type" value="Genomic_DNA"/>
</dbReference>
<feature type="transmembrane region" description="Helical" evidence="1">
    <location>
        <begin position="551"/>
        <end position="571"/>
    </location>
</feature>
<name>A0ABP5YQI3_STRLO</name>
<protein>
    <recommendedName>
        <fullName evidence="3">Right handed beta helix domain-containing protein</fullName>
    </recommendedName>
</protein>
<gene>
    <name evidence="4" type="ORF">GCM10010276_21960</name>
</gene>
<evidence type="ECO:0000259" key="3">
    <source>
        <dbReference type="Pfam" id="PF13229"/>
    </source>
</evidence>
<proteinExistence type="predicted"/>
<keyword evidence="5" id="KW-1185">Reference proteome</keyword>
<keyword evidence="1" id="KW-0472">Membrane</keyword>
<keyword evidence="2" id="KW-0732">Signal</keyword>
<evidence type="ECO:0000256" key="1">
    <source>
        <dbReference type="SAM" id="Phobius"/>
    </source>
</evidence>
<keyword evidence="1" id="KW-0812">Transmembrane</keyword>
<dbReference type="InterPro" id="IPR012334">
    <property type="entry name" value="Pectin_lyas_fold"/>
</dbReference>
<organism evidence="4 5">
    <name type="scientific">Streptomyces longisporus</name>
    <dbReference type="NCBI Taxonomy" id="1948"/>
    <lineage>
        <taxon>Bacteria</taxon>
        <taxon>Bacillati</taxon>
        <taxon>Actinomycetota</taxon>
        <taxon>Actinomycetes</taxon>
        <taxon>Kitasatosporales</taxon>
        <taxon>Streptomycetaceae</taxon>
        <taxon>Streptomyces</taxon>
    </lineage>
</organism>
<comment type="caution">
    <text evidence="4">The sequence shown here is derived from an EMBL/GenBank/DDBJ whole genome shotgun (WGS) entry which is preliminary data.</text>
</comment>
<dbReference type="RefSeq" id="WP_344399957.1">
    <property type="nucleotide sequence ID" value="NZ_BAAASG010000006.1"/>
</dbReference>
<dbReference type="InterPro" id="IPR006626">
    <property type="entry name" value="PbH1"/>
</dbReference>
<reference evidence="5" key="1">
    <citation type="journal article" date="2019" name="Int. J. Syst. Evol. Microbiol.">
        <title>The Global Catalogue of Microorganisms (GCM) 10K type strain sequencing project: providing services to taxonomists for standard genome sequencing and annotation.</title>
        <authorList>
            <consortium name="The Broad Institute Genomics Platform"/>
            <consortium name="The Broad Institute Genome Sequencing Center for Infectious Disease"/>
            <person name="Wu L."/>
            <person name="Ma J."/>
        </authorList>
    </citation>
    <scope>NUCLEOTIDE SEQUENCE [LARGE SCALE GENOMIC DNA]</scope>
    <source>
        <strain evidence="5">JCM 4395</strain>
    </source>
</reference>
<evidence type="ECO:0000313" key="4">
    <source>
        <dbReference type="EMBL" id="GAA2483923.1"/>
    </source>
</evidence>
<dbReference type="InterPro" id="IPR039448">
    <property type="entry name" value="Beta_helix"/>
</dbReference>
<evidence type="ECO:0000313" key="5">
    <source>
        <dbReference type="Proteomes" id="UP001501777"/>
    </source>
</evidence>
<dbReference type="SMART" id="SM00710">
    <property type="entry name" value="PbH1"/>
    <property type="match status" value="10"/>
</dbReference>
<dbReference type="Pfam" id="PF13229">
    <property type="entry name" value="Beta_helix"/>
    <property type="match status" value="1"/>
</dbReference>
<feature type="chain" id="PRO_5045902569" description="Right handed beta helix domain-containing protein" evidence="2">
    <location>
        <begin position="31"/>
        <end position="592"/>
    </location>
</feature>
<dbReference type="Gene3D" id="2.160.20.10">
    <property type="entry name" value="Single-stranded right-handed beta-helix, Pectin lyase-like"/>
    <property type="match status" value="1"/>
</dbReference>
<dbReference type="SUPFAM" id="SSF51126">
    <property type="entry name" value="Pectin lyase-like"/>
    <property type="match status" value="2"/>
</dbReference>
<feature type="signal peptide" evidence="2">
    <location>
        <begin position="1"/>
        <end position="30"/>
    </location>
</feature>
<accession>A0ABP5YQI3</accession>